<reference evidence="1" key="1">
    <citation type="journal article" date="2023" name="Mol. Phylogenet. Evol.">
        <title>Genome-scale phylogeny and comparative genomics of the fungal order Sordariales.</title>
        <authorList>
            <person name="Hensen N."/>
            <person name="Bonometti L."/>
            <person name="Westerberg I."/>
            <person name="Brannstrom I.O."/>
            <person name="Guillou S."/>
            <person name="Cros-Aarteil S."/>
            <person name="Calhoun S."/>
            <person name="Haridas S."/>
            <person name="Kuo A."/>
            <person name="Mondo S."/>
            <person name="Pangilinan J."/>
            <person name="Riley R."/>
            <person name="LaButti K."/>
            <person name="Andreopoulos B."/>
            <person name="Lipzen A."/>
            <person name="Chen C."/>
            <person name="Yan M."/>
            <person name="Daum C."/>
            <person name="Ng V."/>
            <person name="Clum A."/>
            <person name="Steindorff A."/>
            <person name="Ohm R.A."/>
            <person name="Martin F."/>
            <person name="Silar P."/>
            <person name="Natvig D.O."/>
            <person name="Lalanne C."/>
            <person name="Gautier V."/>
            <person name="Ament-Velasquez S.L."/>
            <person name="Kruys A."/>
            <person name="Hutchinson M.I."/>
            <person name="Powell A.J."/>
            <person name="Barry K."/>
            <person name="Miller A.N."/>
            <person name="Grigoriev I.V."/>
            <person name="Debuchy R."/>
            <person name="Gladieux P."/>
            <person name="Hiltunen Thoren M."/>
            <person name="Johannesson H."/>
        </authorList>
    </citation>
    <scope>NUCLEOTIDE SEQUENCE</scope>
    <source>
        <strain evidence="1">PSN243</strain>
    </source>
</reference>
<comment type="caution">
    <text evidence="1">The sequence shown here is derived from an EMBL/GenBank/DDBJ whole genome shotgun (WGS) entry which is preliminary data.</text>
</comment>
<reference evidence="1" key="2">
    <citation type="submission" date="2023-05" db="EMBL/GenBank/DDBJ databases">
        <authorList>
            <consortium name="Lawrence Berkeley National Laboratory"/>
            <person name="Steindorff A."/>
            <person name="Hensen N."/>
            <person name="Bonometti L."/>
            <person name="Westerberg I."/>
            <person name="Brannstrom I.O."/>
            <person name="Guillou S."/>
            <person name="Cros-Aarteil S."/>
            <person name="Calhoun S."/>
            <person name="Haridas S."/>
            <person name="Kuo A."/>
            <person name="Mondo S."/>
            <person name="Pangilinan J."/>
            <person name="Riley R."/>
            <person name="Labutti K."/>
            <person name="Andreopoulos B."/>
            <person name="Lipzen A."/>
            <person name="Chen C."/>
            <person name="Yanf M."/>
            <person name="Daum C."/>
            <person name="Ng V."/>
            <person name="Clum A."/>
            <person name="Ohm R."/>
            <person name="Martin F."/>
            <person name="Silar P."/>
            <person name="Natvig D."/>
            <person name="Lalanne C."/>
            <person name="Gautier V."/>
            <person name="Ament-Velasquez S.L."/>
            <person name="Kruys A."/>
            <person name="Hutchinson M.I."/>
            <person name="Powell A.J."/>
            <person name="Barry K."/>
            <person name="Miller A.N."/>
            <person name="Grigoriev I.V."/>
            <person name="Debuchy R."/>
            <person name="Gladieux P."/>
            <person name="Thoren M.H."/>
            <person name="Johannesson H."/>
        </authorList>
    </citation>
    <scope>NUCLEOTIDE SEQUENCE</scope>
    <source>
        <strain evidence="1">PSN243</strain>
    </source>
</reference>
<gene>
    <name evidence="1" type="ORF">QBC34DRAFT_408665</name>
</gene>
<evidence type="ECO:0000313" key="2">
    <source>
        <dbReference type="Proteomes" id="UP001321760"/>
    </source>
</evidence>
<proteinExistence type="predicted"/>
<keyword evidence="2" id="KW-1185">Reference proteome</keyword>
<sequence>MRRCLPAQRPQISHFPQCNSLSSFQSLKQSSLLEIAPSDQTPALQKPEPVKLQALQTTQPPAFQGMDPRKPHPDTELSLRGGAGYGREICPGTFCCIPCPIPCHFCIIPC</sequence>
<protein>
    <recommendedName>
        <fullName evidence="3">Cysteine-rich transmembrane CYSTM domain-containing protein</fullName>
    </recommendedName>
</protein>
<dbReference type="Proteomes" id="UP001321760">
    <property type="component" value="Unassembled WGS sequence"/>
</dbReference>
<name>A0AAV9GHP8_9PEZI</name>
<accession>A0AAV9GHP8</accession>
<organism evidence="1 2">
    <name type="scientific">Podospora aff. communis PSN243</name>
    <dbReference type="NCBI Taxonomy" id="3040156"/>
    <lineage>
        <taxon>Eukaryota</taxon>
        <taxon>Fungi</taxon>
        <taxon>Dikarya</taxon>
        <taxon>Ascomycota</taxon>
        <taxon>Pezizomycotina</taxon>
        <taxon>Sordariomycetes</taxon>
        <taxon>Sordariomycetidae</taxon>
        <taxon>Sordariales</taxon>
        <taxon>Podosporaceae</taxon>
        <taxon>Podospora</taxon>
    </lineage>
</organism>
<evidence type="ECO:0000313" key="1">
    <source>
        <dbReference type="EMBL" id="KAK4448000.1"/>
    </source>
</evidence>
<dbReference type="EMBL" id="MU865946">
    <property type="protein sequence ID" value="KAK4448000.1"/>
    <property type="molecule type" value="Genomic_DNA"/>
</dbReference>
<evidence type="ECO:0008006" key="3">
    <source>
        <dbReference type="Google" id="ProtNLM"/>
    </source>
</evidence>
<dbReference type="AlphaFoldDB" id="A0AAV9GHP8"/>